<evidence type="ECO:0000256" key="6">
    <source>
        <dbReference type="ARBA" id="ARBA00022917"/>
    </source>
</evidence>
<evidence type="ECO:0000256" key="7">
    <source>
        <dbReference type="ARBA" id="ARBA00023146"/>
    </source>
</evidence>
<dbReference type="CDD" id="cd07958">
    <property type="entry name" value="Anticodon_Ia_Leu_BEm"/>
    <property type="match status" value="1"/>
</dbReference>
<feature type="domain" description="Leucyl-tRNA synthetase editing" evidence="14">
    <location>
        <begin position="227"/>
        <end position="413"/>
    </location>
</feature>
<dbReference type="Pfam" id="PF08264">
    <property type="entry name" value="Anticodon_1"/>
    <property type="match status" value="1"/>
</dbReference>
<dbReference type="InterPro" id="IPR002302">
    <property type="entry name" value="Leu-tRNA-ligase"/>
</dbReference>
<evidence type="ECO:0000256" key="4">
    <source>
        <dbReference type="ARBA" id="ARBA00022741"/>
    </source>
</evidence>
<evidence type="ECO:0000259" key="12">
    <source>
        <dbReference type="Pfam" id="PF08264"/>
    </source>
</evidence>
<dbReference type="Proteomes" id="UP000177383">
    <property type="component" value="Unassembled WGS sequence"/>
</dbReference>
<dbReference type="InterPro" id="IPR009008">
    <property type="entry name" value="Val/Leu/Ile-tRNA-synth_edit"/>
</dbReference>
<dbReference type="PROSITE" id="PS00178">
    <property type="entry name" value="AA_TRNA_LIGASE_I"/>
    <property type="match status" value="1"/>
</dbReference>
<dbReference type="GO" id="GO:0002161">
    <property type="term" value="F:aminoacyl-tRNA deacylase activity"/>
    <property type="evidence" value="ECO:0007669"/>
    <property type="project" value="InterPro"/>
</dbReference>
<dbReference type="PANTHER" id="PTHR43740">
    <property type="entry name" value="LEUCYL-TRNA SYNTHETASE"/>
    <property type="match status" value="1"/>
</dbReference>
<keyword evidence="5 9" id="KW-0067">ATP-binding</keyword>
<keyword evidence="3 9" id="KW-0436">Ligase</keyword>
<feature type="domain" description="Methionyl/Leucyl tRNA synthetase" evidence="13">
    <location>
        <begin position="45"/>
        <end position="186"/>
    </location>
</feature>
<dbReference type="GO" id="GO:0005829">
    <property type="term" value="C:cytosol"/>
    <property type="evidence" value="ECO:0007669"/>
    <property type="project" value="TreeGrafter"/>
</dbReference>
<evidence type="ECO:0000313" key="16">
    <source>
        <dbReference type="Proteomes" id="UP000177383"/>
    </source>
</evidence>
<dbReference type="FunFam" id="3.40.50.620:FF:000056">
    <property type="entry name" value="Leucine--tRNA ligase"/>
    <property type="match status" value="1"/>
</dbReference>
<evidence type="ECO:0000256" key="9">
    <source>
        <dbReference type="HAMAP-Rule" id="MF_00049"/>
    </source>
</evidence>
<dbReference type="GO" id="GO:0004823">
    <property type="term" value="F:leucine-tRNA ligase activity"/>
    <property type="evidence" value="ECO:0007669"/>
    <property type="project" value="UniProtKB-UniRule"/>
</dbReference>
<sequence length="831" mass="96155">MPKNIPEKLKPAEFELKCRSEWTKHRVYQPEMGSAKSPFYNLMMFPYPSAEGLHVGNVYAFTGADIYGRYQRMKGNDVFEPIGLDGFGIHSENYAIKVGRHPKEQAKISEKNFYRQLSSIGNGFAWENRLETYDPDYYKWTQWLFVQMFKNGLAYRKKSPVNFCPSCKTVLSDEQVIDGHCERCKSIVEKRLMEQWFFRITTYAERLLNNTYKKEFKWPEKVKIGQRNWIGKKEGISIKYQVLGIKYEIECFTTRPDTNFGATFVVIAPEHPFVKRLLSVKSSEIKEYIEKTKKKSQHDRIAEGREKTGVFTGFYCLNQLNGYKMPLYISDFVLMEFGTGAVVGVPGHDLRDFEFAQKFNIPIVRVVVGKDGDKSEITRVEQVQEEEGVMINSDFLNGKDIHAATKIMMDHLEKKGWGKRVVTYRLRDWCVSRQRYWGAPIPMINCKNCGWIAVPDDQLPLLLPDLTDWKPEGTGKGPLSKLKDWVRVKCPNCGGDAERETDVCDTFLDSSWYFLRYPSVNAKEKKLPWDPEITKKWLPVNIYIGGAEHTVLHLLYARFVTMALYDWKTVEFEEPFSRFYAHGLIIAEGAKMSKSRGNVIIPDQYIKAYGADTLRTYLMFLGPFDMGGDFRDTGIAGMYRFLNRVWRLVNEQLDKLTAKSDGEPLNKVLHKTIKGVTEDIENLRYNTAISKLMEYVNALSDNTKDIRIEHISGLILMLAPFAPYMSEELWSRLLVVSSQLSVDKKATTFSSIHLHPWPKFDEKYLVEDELTIIVQVNGKLRDTIEFGIEEAKLQEKVEEKAKESQKVNKYLEGKTIRKTIFVPMKLINFVV</sequence>
<evidence type="ECO:0000256" key="10">
    <source>
        <dbReference type="RuleBase" id="RU363035"/>
    </source>
</evidence>
<dbReference type="Pfam" id="PF00133">
    <property type="entry name" value="tRNA-synt_1"/>
    <property type="match status" value="1"/>
</dbReference>
<dbReference type="InterPro" id="IPR001412">
    <property type="entry name" value="aa-tRNA-synth_I_CS"/>
</dbReference>
<dbReference type="AlphaFoldDB" id="A0A1F5ZN85"/>
<comment type="catalytic activity">
    <reaction evidence="8 9">
        <text>tRNA(Leu) + L-leucine + ATP = L-leucyl-tRNA(Leu) + AMP + diphosphate</text>
        <dbReference type="Rhea" id="RHEA:11688"/>
        <dbReference type="Rhea" id="RHEA-COMP:9613"/>
        <dbReference type="Rhea" id="RHEA-COMP:9622"/>
        <dbReference type="ChEBI" id="CHEBI:30616"/>
        <dbReference type="ChEBI" id="CHEBI:33019"/>
        <dbReference type="ChEBI" id="CHEBI:57427"/>
        <dbReference type="ChEBI" id="CHEBI:78442"/>
        <dbReference type="ChEBI" id="CHEBI:78494"/>
        <dbReference type="ChEBI" id="CHEBI:456215"/>
        <dbReference type="EC" id="6.1.1.4"/>
    </reaction>
</comment>
<dbReference type="PANTHER" id="PTHR43740:SF2">
    <property type="entry name" value="LEUCINE--TRNA LIGASE, MITOCHONDRIAL"/>
    <property type="match status" value="1"/>
</dbReference>
<dbReference type="Gene3D" id="3.40.50.620">
    <property type="entry name" value="HUPs"/>
    <property type="match status" value="2"/>
</dbReference>
<gene>
    <name evidence="9" type="primary">leuS</name>
    <name evidence="15" type="ORF">A2773_01005</name>
</gene>
<comment type="caution">
    <text evidence="15">The sequence shown here is derived from an EMBL/GenBank/DDBJ whole genome shotgun (WGS) entry which is preliminary data.</text>
</comment>
<keyword evidence="7 9" id="KW-0030">Aminoacyl-tRNA synthetase</keyword>
<dbReference type="SUPFAM" id="SSF50677">
    <property type="entry name" value="ValRS/IleRS/LeuRS editing domain"/>
    <property type="match status" value="1"/>
</dbReference>
<reference evidence="15 16" key="1">
    <citation type="journal article" date="2016" name="Nat. Commun.">
        <title>Thousands of microbial genomes shed light on interconnected biogeochemical processes in an aquifer system.</title>
        <authorList>
            <person name="Anantharaman K."/>
            <person name="Brown C.T."/>
            <person name="Hug L.A."/>
            <person name="Sharon I."/>
            <person name="Castelle C.J."/>
            <person name="Probst A.J."/>
            <person name="Thomas B.C."/>
            <person name="Singh A."/>
            <person name="Wilkins M.J."/>
            <person name="Karaoz U."/>
            <person name="Brodie E.L."/>
            <person name="Williams K.H."/>
            <person name="Hubbard S.S."/>
            <person name="Banfield J.F."/>
        </authorList>
    </citation>
    <scope>NUCLEOTIDE SEQUENCE [LARGE SCALE GENOMIC DNA]</scope>
</reference>
<evidence type="ECO:0000259" key="14">
    <source>
        <dbReference type="Pfam" id="PF13603"/>
    </source>
</evidence>
<comment type="caution">
    <text evidence="9">Lacks conserved residue(s) required for the propagation of feature annotation.</text>
</comment>
<name>A0A1F5ZN85_9BACT</name>
<evidence type="ECO:0000256" key="8">
    <source>
        <dbReference type="ARBA" id="ARBA00047469"/>
    </source>
</evidence>
<keyword evidence="6 9" id="KW-0648">Protein biosynthesis</keyword>
<comment type="subcellular location">
    <subcellularLocation>
        <location evidence="9">Cytoplasm</location>
    </subcellularLocation>
</comment>
<dbReference type="InterPro" id="IPR002300">
    <property type="entry name" value="aa-tRNA-synth_Ia"/>
</dbReference>
<dbReference type="InterPro" id="IPR014729">
    <property type="entry name" value="Rossmann-like_a/b/a_fold"/>
</dbReference>
<dbReference type="SUPFAM" id="SSF47323">
    <property type="entry name" value="Anticodon-binding domain of a subclass of class I aminoacyl-tRNA synthetases"/>
    <property type="match status" value="1"/>
</dbReference>
<dbReference type="GO" id="GO:0006429">
    <property type="term" value="P:leucyl-tRNA aminoacylation"/>
    <property type="evidence" value="ECO:0007669"/>
    <property type="project" value="UniProtKB-UniRule"/>
</dbReference>
<feature type="domain" description="Aminoacyl-tRNA synthetase class Ia" evidence="11">
    <location>
        <begin position="426"/>
        <end position="619"/>
    </location>
</feature>
<evidence type="ECO:0000256" key="5">
    <source>
        <dbReference type="ARBA" id="ARBA00022840"/>
    </source>
</evidence>
<dbReference type="STRING" id="1798375.A2773_01005"/>
<feature type="binding site" evidence="9">
    <location>
        <position position="594"/>
    </location>
    <ligand>
        <name>ATP</name>
        <dbReference type="ChEBI" id="CHEBI:30616"/>
    </ligand>
</feature>
<dbReference type="EC" id="6.1.1.4" evidence="9"/>
<dbReference type="HAMAP" id="MF_00049_B">
    <property type="entry name" value="Leu_tRNA_synth_B"/>
    <property type="match status" value="1"/>
</dbReference>
<comment type="similarity">
    <text evidence="1 9 10">Belongs to the class-I aminoacyl-tRNA synthetase family.</text>
</comment>
<dbReference type="PRINTS" id="PR00985">
    <property type="entry name" value="TRNASYNTHLEU"/>
</dbReference>
<dbReference type="FunFam" id="1.10.730.10:FF:000002">
    <property type="entry name" value="Leucine--tRNA ligase"/>
    <property type="match status" value="1"/>
</dbReference>
<feature type="domain" description="Methionyl/Valyl/Leucyl/Isoleucyl-tRNA synthetase anticodon-binding" evidence="12">
    <location>
        <begin position="667"/>
        <end position="787"/>
    </location>
</feature>
<dbReference type="Pfam" id="PF09334">
    <property type="entry name" value="tRNA-synt_1g"/>
    <property type="match status" value="1"/>
</dbReference>
<dbReference type="InterPro" id="IPR009080">
    <property type="entry name" value="tRNAsynth_Ia_anticodon-bd"/>
</dbReference>
<evidence type="ECO:0000256" key="2">
    <source>
        <dbReference type="ARBA" id="ARBA00022490"/>
    </source>
</evidence>
<dbReference type="InterPro" id="IPR025709">
    <property type="entry name" value="Leu_tRNA-synth_edit"/>
</dbReference>
<dbReference type="EMBL" id="MFJE01000032">
    <property type="protein sequence ID" value="OGG13891.1"/>
    <property type="molecule type" value="Genomic_DNA"/>
</dbReference>
<feature type="short sequence motif" description="'KMSKS' region" evidence="9">
    <location>
        <begin position="591"/>
        <end position="595"/>
    </location>
</feature>
<dbReference type="InterPro" id="IPR015413">
    <property type="entry name" value="Methionyl/Leucyl_tRNA_Synth"/>
</dbReference>
<evidence type="ECO:0000259" key="13">
    <source>
        <dbReference type="Pfam" id="PF09334"/>
    </source>
</evidence>
<protein>
    <recommendedName>
        <fullName evidence="9">Leucine--tRNA ligase</fullName>
        <ecNumber evidence="9">6.1.1.4</ecNumber>
    </recommendedName>
    <alternativeName>
        <fullName evidence="9">Leucyl-tRNA synthetase</fullName>
        <shortName evidence="9">LeuRS</shortName>
    </alternativeName>
</protein>
<evidence type="ECO:0000313" key="15">
    <source>
        <dbReference type="EMBL" id="OGG13891.1"/>
    </source>
</evidence>
<dbReference type="InterPro" id="IPR013155">
    <property type="entry name" value="M/V/L/I-tRNA-synth_anticd-bd"/>
</dbReference>
<accession>A0A1F5ZN85</accession>
<dbReference type="Gene3D" id="1.10.730.10">
    <property type="entry name" value="Isoleucyl-tRNA Synthetase, Domain 1"/>
    <property type="match status" value="2"/>
</dbReference>
<evidence type="ECO:0000259" key="11">
    <source>
        <dbReference type="Pfam" id="PF00133"/>
    </source>
</evidence>
<proteinExistence type="inferred from homology"/>
<dbReference type="NCBIfam" id="TIGR00396">
    <property type="entry name" value="leuS_bact"/>
    <property type="match status" value="1"/>
</dbReference>
<dbReference type="SUPFAM" id="SSF52374">
    <property type="entry name" value="Nucleotidylyl transferase"/>
    <property type="match status" value="1"/>
</dbReference>
<organism evidence="15 16">
    <name type="scientific">Candidatus Gottesmanbacteria bacterium RIFCSPHIGHO2_01_FULL_39_10</name>
    <dbReference type="NCBI Taxonomy" id="1798375"/>
    <lineage>
        <taxon>Bacteria</taxon>
        <taxon>Candidatus Gottesmaniibacteriota</taxon>
    </lineage>
</organism>
<keyword evidence="4 9" id="KW-0547">Nucleotide-binding</keyword>
<dbReference type="GO" id="GO:0005524">
    <property type="term" value="F:ATP binding"/>
    <property type="evidence" value="ECO:0007669"/>
    <property type="project" value="UniProtKB-UniRule"/>
</dbReference>
<evidence type="ECO:0000256" key="3">
    <source>
        <dbReference type="ARBA" id="ARBA00022598"/>
    </source>
</evidence>
<dbReference type="Pfam" id="PF13603">
    <property type="entry name" value="tRNA-synt_1_2"/>
    <property type="match status" value="1"/>
</dbReference>
<keyword evidence="2 9" id="KW-0963">Cytoplasm</keyword>
<evidence type="ECO:0000256" key="1">
    <source>
        <dbReference type="ARBA" id="ARBA00005594"/>
    </source>
</evidence>